<reference evidence="2 3" key="1">
    <citation type="submission" date="2020-11" db="EMBL/GenBank/DDBJ databases">
        <title>A novel isolate from a Black sea contaminated sediment with potential to produce alkanes: Plantactinospora alkalitolerans sp. nov.</title>
        <authorList>
            <person name="Carro L."/>
            <person name="Veyisoglu A."/>
            <person name="Guven K."/>
            <person name="Schumann P."/>
            <person name="Klenk H.-P."/>
            <person name="Sahin N."/>
        </authorList>
    </citation>
    <scope>NUCLEOTIDE SEQUENCE [LARGE SCALE GENOMIC DNA]</scope>
    <source>
        <strain evidence="2 3">S1510</strain>
    </source>
</reference>
<accession>A0ABS0H2J7</accession>
<feature type="region of interest" description="Disordered" evidence="1">
    <location>
        <begin position="1"/>
        <end position="57"/>
    </location>
</feature>
<evidence type="ECO:0000313" key="3">
    <source>
        <dbReference type="Proteomes" id="UP000638560"/>
    </source>
</evidence>
<sequence>MTSEKRPDSLAEQAAAWVPPWERAPATPPPTEPGPDTPPFEPTAPGPSSAEGAADAE</sequence>
<keyword evidence="3" id="KW-1185">Reference proteome</keyword>
<organism evidence="2 3">
    <name type="scientific">Plantactinospora alkalitolerans</name>
    <dbReference type="NCBI Taxonomy" id="2789879"/>
    <lineage>
        <taxon>Bacteria</taxon>
        <taxon>Bacillati</taxon>
        <taxon>Actinomycetota</taxon>
        <taxon>Actinomycetes</taxon>
        <taxon>Micromonosporales</taxon>
        <taxon>Micromonosporaceae</taxon>
        <taxon>Plantactinospora</taxon>
    </lineage>
</organism>
<dbReference type="Proteomes" id="UP000638560">
    <property type="component" value="Unassembled WGS sequence"/>
</dbReference>
<feature type="compositionally biased region" description="Pro residues" evidence="1">
    <location>
        <begin position="26"/>
        <end position="45"/>
    </location>
</feature>
<evidence type="ECO:0000313" key="2">
    <source>
        <dbReference type="EMBL" id="MBF9132511.1"/>
    </source>
</evidence>
<comment type="caution">
    <text evidence="2">The sequence shown here is derived from an EMBL/GenBank/DDBJ whole genome shotgun (WGS) entry which is preliminary data.</text>
</comment>
<dbReference type="EMBL" id="JADPUN010000237">
    <property type="protein sequence ID" value="MBF9132511.1"/>
    <property type="molecule type" value="Genomic_DNA"/>
</dbReference>
<protein>
    <submittedName>
        <fullName evidence="2">SMC-Scp complex subunit ScpB</fullName>
    </submittedName>
</protein>
<gene>
    <name evidence="2" type="ORF">I0C86_26685</name>
</gene>
<name>A0ABS0H2J7_9ACTN</name>
<feature type="non-terminal residue" evidence="2">
    <location>
        <position position="57"/>
    </location>
</feature>
<proteinExistence type="predicted"/>
<evidence type="ECO:0000256" key="1">
    <source>
        <dbReference type="SAM" id="MobiDB-lite"/>
    </source>
</evidence>